<organism evidence="10 11">
    <name type="scientific">Porites lobata</name>
    <dbReference type="NCBI Taxonomy" id="104759"/>
    <lineage>
        <taxon>Eukaryota</taxon>
        <taxon>Metazoa</taxon>
        <taxon>Cnidaria</taxon>
        <taxon>Anthozoa</taxon>
        <taxon>Hexacorallia</taxon>
        <taxon>Scleractinia</taxon>
        <taxon>Fungiina</taxon>
        <taxon>Poritidae</taxon>
        <taxon>Porites</taxon>
    </lineage>
</organism>
<dbReference type="InterPro" id="IPR029569">
    <property type="entry name" value="CALHM"/>
</dbReference>
<keyword evidence="6" id="KW-0406">Ion transport</keyword>
<keyword evidence="5 9" id="KW-1133">Transmembrane helix</keyword>
<keyword evidence="3" id="KW-0813">Transport</keyword>
<evidence type="ECO:0000256" key="2">
    <source>
        <dbReference type="ARBA" id="ARBA00008497"/>
    </source>
</evidence>
<comment type="caution">
    <text evidence="10">The sequence shown here is derived from an EMBL/GenBank/DDBJ whole genome shotgun (WGS) entry which is preliminary data.</text>
</comment>
<evidence type="ECO:0000313" key="10">
    <source>
        <dbReference type="EMBL" id="CAH3186241.1"/>
    </source>
</evidence>
<evidence type="ECO:0000256" key="5">
    <source>
        <dbReference type="ARBA" id="ARBA00022989"/>
    </source>
</evidence>
<reference evidence="10 11" key="1">
    <citation type="submission" date="2022-05" db="EMBL/GenBank/DDBJ databases">
        <authorList>
            <consortium name="Genoscope - CEA"/>
            <person name="William W."/>
        </authorList>
    </citation>
    <scope>NUCLEOTIDE SEQUENCE [LARGE SCALE GENOMIC DNA]</scope>
</reference>
<comment type="subcellular location">
    <subcellularLocation>
        <location evidence="1">Membrane</location>
        <topology evidence="1">Multi-pass membrane protein</topology>
    </subcellularLocation>
</comment>
<keyword evidence="7 9" id="KW-0472">Membrane</keyword>
<accession>A0ABN8S3B9</accession>
<sequence>MALTLSSLLTNVKSAFENNSGAIKNTTVALLVFGLNAVVQSEGFFQCPPDNFVFYASCFFIIPALSLFMATIFLHSEFWDHVRGCCYYEGPYKRGGKRYCCCLFPRWPCSKALVEIVFQSSLSGFIWIFWALLQRDYYICAALGGTKAAKLISASAAQKLQIEADYANAGKNSQTAALLLLAGALLTAFVVVSVQRCCYQREFGTLPSPYQYKKL</sequence>
<evidence type="ECO:0000256" key="6">
    <source>
        <dbReference type="ARBA" id="ARBA00023065"/>
    </source>
</evidence>
<evidence type="ECO:0000256" key="8">
    <source>
        <dbReference type="ARBA" id="ARBA00023303"/>
    </source>
</evidence>
<feature type="transmembrane region" description="Helical" evidence="9">
    <location>
        <begin position="176"/>
        <end position="194"/>
    </location>
</feature>
<protein>
    <submittedName>
        <fullName evidence="10">Uncharacterized protein</fullName>
    </submittedName>
</protein>
<evidence type="ECO:0000256" key="7">
    <source>
        <dbReference type="ARBA" id="ARBA00023136"/>
    </source>
</evidence>
<keyword evidence="8" id="KW-0407">Ion channel</keyword>
<dbReference type="EMBL" id="CALNXK010000469">
    <property type="protein sequence ID" value="CAH3186241.1"/>
    <property type="molecule type" value="Genomic_DNA"/>
</dbReference>
<keyword evidence="4 9" id="KW-0812">Transmembrane</keyword>
<dbReference type="Proteomes" id="UP001159405">
    <property type="component" value="Unassembled WGS sequence"/>
</dbReference>
<feature type="transmembrane region" description="Helical" evidence="9">
    <location>
        <begin position="52"/>
        <end position="74"/>
    </location>
</feature>
<gene>
    <name evidence="10" type="ORF">PLOB_00034245</name>
</gene>
<evidence type="ECO:0000313" key="11">
    <source>
        <dbReference type="Proteomes" id="UP001159405"/>
    </source>
</evidence>
<evidence type="ECO:0000256" key="3">
    <source>
        <dbReference type="ARBA" id="ARBA00022448"/>
    </source>
</evidence>
<evidence type="ECO:0000256" key="4">
    <source>
        <dbReference type="ARBA" id="ARBA00022692"/>
    </source>
</evidence>
<dbReference type="Pfam" id="PF14798">
    <property type="entry name" value="Ca_hom_mod"/>
    <property type="match status" value="1"/>
</dbReference>
<keyword evidence="11" id="KW-1185">Reference proteome</keyword>
<proteinExistence type="inferred from homology"/>
<evidence type="ECO:0000256" key="1">
    <source>
        <dbReference type="ARBA" id="ARBA00004141"/>
    </source>
</evidence>
<comment type="similarity">
    <text evidence="2">Belongs to the CALHM family.</text>
</comment>
<evidence type="ECO:0000256" key="9">
    <source>
        <dbReference type="SAM" id="Phobius"/>
    </source>
</evidence>
<name>A0ABN8S3B9_9CNID</name>
<feature type="non-terminal residue" evidence="10">
    <location>
        <position position="215"/>
    </location>
</feature>
<dbReference type="PANTHER" id="PTHR32261:SF1">
    <property type="entry name" value="CALCIUM HOMEOSTASIS MODULATOR PROTEIN"/>
    <property type="match status" value="1"/>
</dbReference>
<dbReference type="PANTHER" id="PTHR32261">
    <property type="entry name" value="CALCIUM HOMEOSTASIS MODULATOR PROTEIN"/>
    <property type="match status" value="1"/>
</dbReference>